<keyword evidence="2" id="KW-1185">Reference proteome</keyword>
<comment type="caution">
    <text evidence="1">The sequence shown here is derived from an EMBL/GenBank/DDBJ whole genome shotgun (WGS) entry which is preliminary data.</text>
</comment>
<sequence>MTTGQFEVDPTLTAIAISYSNPLYTLIADQVLPRVIVPARKFEWQEYDLAEGYSVPDTRVGARSAPNRVEIEGKKKNDAVEDFGIDIPLDTPTIEEAEQAGYNPRDRATERATNIVMLDREVRVAGLISNAAHYPADLVKALSGTSMFTDPTADPEKEISDMLDECLVRPNQLTFGQVAWSKFRRHPKIVKATNRNSGDSGVAAREAVAELLEVQKILIGASRVNTTKPGETPVIERAWGSIVSGQFIDESADTTGGITFGMTAQHGTKVAGSTPAQMGLRGGELIRSGETVKELIVANHAGFLLSNVA</sequence>
<name>A0A1Y2LF67_9PROT</name>
<organism evidence="1 2">
    <name type="scientific">Thalassospira alkalitolerans</name>
    <dbReference type="NCBI Taxonomy" id="1293890"/>
    <lineage>
        <taxon>Bacteria</taxon>
        <taxon>Pseudomonadati</taxon>
        <taxon>Pseudomonadota</taxon>
        <taxon>Alphaproteobacteria</taxon>
        <taxon>Rhodospirillales</taxon>
        <taxon>Thalassospiraceae</taxon>
        <taxon>Thalassospira</taxon>
    </lineage>
</organism>
<evidence type="ECO:0000313" key="2">
    <source>
        <dbReference type="Proteomes" id="UP000193396"/>
    </source>
</evidence>
<proteinExistence type="predicted"/>
<gene>
    <name evidence="1" type="ORF">TALK_04705</name>
</gene>
<dbReference type="EMBL" id="JFKB01000002">
    <property type="protein sequence ID" value="OSQ49626.1"/>
    <property type="molecule type" value="Genomic_DNA"/>
</dbReference>
<dbReference type="STRING" id="1293890.TALK_04705"/>
<reference evidence="1 2" key="1">
    <citation type="submission" date="2014-03" db="EMBL/GenBank/DDBJ databases">
        <title>The draft genome sequence of Thalassospira alkalitolerans JCM 18968.</title>
        <authorList>
            <person name="Lai Q."/>
            <person name="Shao Z."/>
        </authorList>
    </citation>
    <scope>NUCLEOTIDE SEQUENCE [LARGE SCALE GENOMIC DNA]</scope>
    <source>
        <strain evidence="1 2">JCM 18968</strain>
    </source>
</reference>
<dbReference type="Proteomes" id="UP000193396">
    <property type="component" value="Unassembled WGS sequence"/>
</dbReference>
<dbReference type="OrthoDB" id="572526at2"/>
<dbReference type="Gene3D" id="3.90.1690.10">
    <property type="entry name" value="phage-related protein like domain"/>
    <property type="match status" value="1"/>
</dbReference>
<dbReference type="AlphaFoldDB" id="A0A1Y2LF67"/>
<accession>A0A1Y2LF67</accession>
<dbReference type="RefSeq" id="WP_085616340.1">
    <property type="nucleotide sequence ID" value="NZ_JFKB01000002.1"/>
</dbReference>
<dbReference type="InterPro" id="IPR053738">
    <property type="entry name" value="Lambda_capsid_assembly"/>
</dbReference>
<evidence type="ECO:0000313" key="1">
    <source>
        <dbReference type="EMBL" id="OSQ49626.1"/>
    </source>
</evidence>
<protein>
    <submittedName>
        <fullName evidence="1">Capsid protein</fullName>
    </submittedName>
</protein>